<accession>A0A176WHJ0</accession>
<keyword evidence="2" id="KW-1185">Reference proteome</keyword>
<reference evidence="1" key="1">
    <citation type="submission" date="2016-03" db="EMBL/GenBank/DDBJ databases">
        <title>Mechanisms controlling the formation of the plant cell surface in tip-growing cells are functionally conserved among land plants.</title>
        <authorList>
            <person name="Honkanen S."/>
            <person name="Jones V.A."/>
            <person name="Morieri G."/>
            <person name="Champion C."/>
            <person name="Hetherington A.J."/>
            <person name="Kelly S."/>
            <person name="Saint-Marcoux D."/>
            <person name="Proust H."/>
            <person name="Prescott H."/>
            <person name="Dolan L."/>
        </authorList>
    </citation>
    <scope>NUCLEOTIDE SEQUENCE [LARGE SCALE GENOMIC DNA]</scope>
    <source>
        <tissue evidence="1">Whole gametophyte</tissue>
    </source>
</reference>
<sequence length="318" mass="35199">MPPYRKEQLLARTVGEVDTIERIILSGTTVSYRKSVDGRVSDDEEDSGSDSSLLRIRARADPDVEDDAFLASLRALETVARRMVWELMTLDVAGSLANTANPSSHDSMPFGSSCQSMEPTPPPPLSMDEYTLLYTVQKNSCRCTGSYPLTRLLLPNSPNRIGIFRTLFASRMWMFVQIRRNISLAGLFQDVSLRSTSNDLSAANSQTFCRIASKFRFLSVFSPARADDRIHTKYSAPWPETLAVASGDTVPSKSHTLSIATHVTSSVVSSDDSRQHKAITECTSRDRESQILDPTIFTTYFGDYKGYKGYDVSGSGTK</sequence>
<evidence type="ECO:0000313" key="1">
    <source>
        <dbReference type="EMBL" id="OAE32354.1"/>
    </source>
</evidence>
<name>A0A176WHJ0_MARPO</name>
<proteinExistence type="predicted"/>
<dbReference type="EMBL" id="LVLJ01000840">
    <property type="protein sequence ID" value="OAE32354.1"/>
    <property type="molecule type" value="Genomic_DNA"/>
</dbReference>
<organism evidence="1 2">
    <name type="scientific">Marchantia polymorpha subsp. ruderalis</name>
    <dbReference type="NCBI Taxonomy" id="1480154"/>
    <lineage>
        <taxon>Eukaryota</taxon>
        <taxon>Viridiplantae</taxon>
        <taxon>Streptophyta</taxon>
        <taxon>Embryophyta</taxon>
        <taxon>Marchantiophyta</taxon>
        <taxon>Marchantiopsida</taxon>
        <taxon>Marchantiidae</taxon>
        <taxon>Marchantiales</taxon>
        <taxon>Marchantiaceae</taxon>
        <taxon>Marchantia</taxon>
    </lineage>
</organism>
<evidence type="ECO:0000313" key="2">
    <source>
        <dbReference type="Proteomes" id="UP000077202"/>
    </source>
</evidence>
<protein>
    <submittedName>
        <fullName evidence="1">Uncharacterized protein</fullName>
    </submittedName>
</protein>
<dbReference type="AlphaFoldDB" id="A0A176WHJ0"/>
<comment type="caution">
    <text evidence="1">The sequence shown here is derived from an EMBL/GenBank/DDBJ whole genome shotgun (WGS) entry which is preliminary data.</text>
</comment>
<dbReference type="Proteomes" id="UP000077202">
    <property type="component" value="Unassembled WGS sequence"/>
</dbReference>
<gene>
    <name evidence="1" type="ORF">AXG93_3017s1240</name>
</gene>